<evidence type="ECO:0000313" key="2">
    <source>
        <dbReference type="Proteomes" id="UP000008207"/>
    </source>
</evidence>
<protein>
    <submittedName>
        <fullName evidence="1">Baseplate J family protein</fullName>
    </submittedName>
</protein>
<sequence>MLAGAACVPGSDGAIVVSDFDLISPASDVNGGVISPDNPGPAYCAPYCTEIVVTVEVGDG</sequence>
<keyword evidence="2" id="KW-1185">Reference proteome</keyword>
<organism evidence="1 2">
    <name type="scientific">Methylobacterium nodulans (strain LMG 21967 / CNCM I-2342 / ORS 2060)</name>
    <dbReference type="NCBI Taxonomy" id="460265"/>
    <lineage>
        <taxon>Bacteria</taxon>
        <taxon>Pseudomonadati</taxon>
        <taxon>Pseudomonadota</taxon>
        <taxon>Alphaproteobacteria</taxon>
        <taxon>Hyphomicrobiales</taxon>
        <taxon>Methylobacteriaceae</taxon>
        <taxon>Methylobacterium</taxon>
    </lineage>
</organism>
<proteinExistence type="predicted"/>
<dbReference type="STRING" id="460265.Mnod_0584"/>
<dbReference type="HOGENOM" id="CLU_2936317_0_0_5"/>
<accession>B8IDP9</accession>
<gene>
    <name evidence="1" type="ordered locus">Mnod_0584</name>
</gene>
<dbReference type="KEGG" id="mno:Mnod_0584"/>
<dbReference type="Proteomes" id="UP000008207">
    <property type="component" value="Chromosome"/>
</dbReference>
<reference evidence="1 2" key="1">
    <citation type="submission" date="2009-01" db="EMBL/GenBank/DDBJ databases">
        <title>Complete sequence of chromosome of Methylobacterium nodulans ORS 2060.</title>
        <authorList>
            <consortium name="US DOE Joint Genome Institute"/>
            <person name="Lucas S."/>
            <person name="Copeland A."/>
            <person name="Lapidus A."/>
            <person name="Glavina del Rio T."/>
            <person name="Dalin E."/>
            <person name="Tice H."/>
            <person name="Bruce D."/>
            <person name="Goodwin L."/>
            <person name="Pitluck S."/>
            <person name="Sims D."/>
            <person name="Brettin T."/>
            <person name="Detter J.C."/>
            <person name="Han C."/>
            <person name="Larimer F."/>
            <person name="Land M."/>
            <person name="Hauser L."/>
            <person name="Kyrpides N."/>
            <person name="Ivanova N."/>
            <person name="Marx C.J."/>
            <person name="Richardson P."/>
        </authorList>
    </citation>
    <scope>NUCLEOTIDE SEQUENCE [LARGE SCALE GENOMIC DNA]</scope>
    <source>
        <strain evidence="2">LMG 21967 / CNCM I-2342 / ORS 2060</strain>
    </source>
</reference>
<dbReference type="EMBL" id="CP001349">
    <property type="protein sequence ID" value="ACL55621.1"/>
    <property type="molecule type" value="Genomic_DNA"/>
</dbReference>
<dbReference type="AlphaFoldDB" id="B8IDP9"/>
<dbReference type="RefSeq" id="WP_015927331.1">
    <property type="nucleotide sequence ID" value="NC_011894.1"/>
</dbReference>
<name>B8IDP9_METNO</name>
<evidence type="ECO:0000313" key="1">
    <source>
        <dbReference type="EMBL" id="ACL55621.1"/>
    </source>
</evidence>